<dbReference type="AlphaFoldDB" id="A0A7J8BF85"/>
<reference evidence="1 2" key="1">
    <citation type="journal article" date="2020" name="Nature">
        <title>Six reference-quality genomes reveal evolution of bat adaptations.</title>
        <authorList>
            <person name="Jebb D."/>
            <person name="Huang Z."/>
            <person name="Pippel M."/>
            <person name="Hughes G.M."/>
            <person name="Lavrichenko K."/>
            <person name="Devanna P."/>
            <person name="Winkler S."/>
            <person name="Jermiin L.S."/>
            <person name="Skirmuntt E.C."/>
            <person name="Katzourakis A."/>
            <person name="Burkitt-Gray L."/>
            <person name="Ray D.A."/>
            <person name="Sullivan K.A.M."/>
            <person name="Roscito J.G."/>
            <person name="Kirilenko B.M."/>
            <person name="Davalos L.M."/>
            <person name="Corthals A.P."/>
            <person name="Power M.L."/>
            <person name="Jones G."/>
            <person name="Ransome R.D."/>
            <person name="Dechmann D.K.N."/>
            <person name="Locatelli A.G."/>
            <person name="Puechmaille S.J."/>
            <person name="Fedrigo O."/>
            <person name="Jarvis E.D."/>
            <person name="Hiller M."/>
            <person name="Vernes S.C."/>
            <person name="Myers E.W."/>
            <person name="Teeling E.C."/>
        </authorList>
    </citation>
    <scope>NUCLEOTIDE SEQUENCE [LARGE SCALE GENOMIC DNA]</scope>
    <source>
        <strain evidence="1">MRouAeg1</strain>
        <tissue evidence="1">Muscle</tissue>
    </source>
</reference>
<evidence type="ECO:0000313" key="2">
    <source>
        <dbReference type="Proteomes" id="UP000593571"/>
    </source>
</evidence>
<dbReference type="Proteomes" id="UP000593571">
    <property type="component" value="Unassembled WGS sequence"/>
</dbReference>
<proteinExistence type="predicted"/>
<sequence length="181" mass="19283">MVTVYIKRDDLSCWVGKGNNMPVRVLKWSPVPVALTKRLNVEEGARAPCAGHCDSPAASGSPARREPGPAVCVVCEPGAGGTELATSLLLWGQCYRCGVCHWDRQGGGGGEPTRGWAGPSEAAWEWAWRAGFPQKFRNALPGLLDAKLSRRVSGGLSRGVGWCPAARGVGEEIRCDLEKQG</sequence>
<organism evidence="1 2">
    <name type="scientific">Rousettus aegyptiacus</name>
    <name type="common">Egyptian fruit bat</name>
    <name type="synonym">Pteropus aegyptiacus</name>
    <dbReference type="NCBI Taxonomy" id="9407"/>
    <lineage>
        <taxon>Eukaryota</taxon>
        <taxon>Metazoa</taxon>
        <taxon>Chordata</taxon>
        <taxon>Craniata</taxon>
        <taxon>Vertebrata</taxon>
        <taxon>Euteleostomi</taxon>
        <taxon>Mammalia</taxon>
        <taxon>Eutheria</taxon>
        <taxon>Laurasiatheria</taxon>
        <taxon>Chiroptera</taxon>
        <taxon>Yinpterochiroptera</taxon>
        <taxon>Pteropodoidea</taxon>
        <taxon>Pteropodidae</taxon>
        <taxon>Rousettinae</taxon>
        <taxon>Rousettus</taxon>
    </lineage>
</organism>
<protein>
    <submittedName>
        <fullName evidence="1">Uncharacterized protein</fullName>
    </submittedName>
</protein>
<accession>A0A7J8BF85</accession>
<gene>
    <name evidence="1" type="ORF">HJG63_009811</name>
</gene>
<keyword evidence="2" id="KW-1185">Reference proteome</keyword>
<name>A0A7J8BF85_ROUAE</name>
<dbReference type="EMBL" id="JACASE010000017">
    <property type="protein sequence ID" value="KAF6397149.1"/>
    <property type="molecule type" value="Genomic_DNA"/>
</dbReference>
<comment type="caution">
    <text evidence="1">The sequence shown here is derived from an EMBL/GenBank/DDBJ whole genome shotgun (WGS) entry which is preliminary data.</text>
</comment>
<evidence type="ECO:0000313" key="1">
    <source>
        <dbReference type="EMBL" id="KAF6397149.1"/>
    </source>
</evidence>